<evidence type="ECO:0000259" key="1">
    <source>
        <dbReference type="Pfam" id="PF00724"/>
    </source>
</evidence>
<gene>
    <name evidence="2" type="ORF">CPB84DRAFT_1751013</name>
</gene>
<evidence type="ECO:0000313" key="2">
    <source>
        <dbReference type="EMBL" id="KAF8882046.1"/>
    </source>
</evidence>
<dbReference type="Pfam" id="PF00724">
    <property type="entry name" value="Oxidored_FMN"/>
    <property type="match status" value="1"/>
</dbReference>
<dbReference type="PANTHER" id="PTHR22893">
    <property type="entry name" value="NADH OXIDOREDUCTASE-RELATED"/>
    <property type="match status" value="1"/>
</dbReference>
<comment type="caution">
    <text evidence="2">The sequence shown here is derived from an EMBL/GenBank/DDBJ whole genome shotgun (WGS) entry which is preliminary data.</text>
</comment>
<keyword evidence="3" id="KW-1185">Reference proteome</keyword>
<protein>
    <recommendedName>
        <fullName evidence="1">NADH:flavin oxidoreductase/NADH oxidase N-terminal domain-containing protein</fullName>
    </recommendedName>
</protein>
<sequence>MPVAENLQPLFTPLKLGDVTIKNRFTMSPLTRNRAENTYPTDLMREYYVQRADAGLIVSEGILIVRQGTEWPHAPGIWDDKQVEGWKKIVDGVHEVGGKIYAQLWHVGRAAHPDMPQQKLAGTPVYAPSAISARGGKFRILPGIPGYVTPTEIDDPRKIIAEFKQAAINAKRAGFDGIELHGANGYLLLQQTHRRWGGSKENRARFAFETIKVLQEVYGKNVSVKATPAGGFNDIGMPLEETLDTYKYYFAELDKLEEGAKLIASGEVDAIGIGLNFIMHPDLVKRVEHGKPLDNAPDMQHLQTNKDSGDWSTGYTDYPLAVY</sequence>
<dbReference type="InterPro" id="IPR045247">
    <property type="entry name" value="Oye-like"/>
</dbReference>
<proteinExistence type="predicted"/>
<feature type="domain" description="NADH:flavin oxidoreductase/NADH oxidase N-terminal" evidence="1">
    <location>
        <begin position="10"/>
        <end position="222"/>
    </location>
</feature>
<dbReference type="EMBL" id="JADNYJ010000126">
    <property type="protein sequence ID" value="KAF8882046.1"/>
    <property type="molecule type" value="Genomic_DNA"/>
</dbReference>
<dbReference type="GO" id="GO:0016491">
    <property type="term" value="F:oxidoreductase activity"/>
    <property type="evidence" value="ECO:0007669"/>
    <property type="project" value="InterPro"/>
</dbReference>
<dbReference type="GO" id="GO:0010181">
    <property type="term" value="F:FMN binding"/>
    <property type="evidence" value="ECO:0007669"/>
    <property type="project" value="InterPro"/>
</dbReference>
<dbReference type="SUPFAM" id="SSF51395">
    <property type="entry name" value="FMN-linked oxidoreductases"/>
    <property type="match status" value="1"/>
</dbReference>
<organism evidence="2 3">
    <name type="scientific">Gymnopilus junonius</name>
    <name type="common">Spectacular rustgill mushroom</name>
    <name type="synonym">Gymnopilus spectabilis subsp. junonius</name>
    <dbReference type="NCBI Taxonomy" id="109634"/>
    <lineage>
        <taxon>Eukaryota</taxon>
        <taxon>Fungi</taxon>
        <taxon>Dikarya</taxon>
        <taxon>Basidiomycota</taxon>
        <taxon>Agaricomycotina</taxon>
        <taxon>Agaricomycetes</taxon>
        <taxon>Agaricomycetidae</taxon>
        <taxon>Agaricales</taxon>
        <taxon>Agaricineae</taxon>
        <taxon>Hymenogastraceae</taxon>
        <taxon>Gymnopilus</taxon>
    </lineage>
</organism>
<dbReference type="InterPro" id="IPR013785">
    <property type="entry name" value="Aldolase_TIM"/>
</dbReference>
<dbReference type="AlphaFoldDB" id="A0A9P5NDI5"/>
<dbReference type="Gene3D" id="3.20.20.70">
    <property type="entry name" value="Aldolase class I"/>
    <property type="match status" value="1"/>
</dbReference>
<evidence type="ECO:0000313" key="3">
    <source>
        <dbReference type="Proteomes" id="UP000724874"/>
    </source>
</evidence>
<reference evidence="2" key="1">
    <citation type="submission" date="2020-11" db="EMBL/GenBank/DDBJ databases">
        <authorList>
            <consortium name="DOE Joint Genome Institute"/>
            <person name="Ahrendt S."/>
            <person name="Riley R."/>
            <person name="Andreopoulos W."/>
            <person name="LaButti K."/>
            <person name="Pangilinan J."/>
            <person name="Ruiz-duenas F.J."/>
            <person name="Barrasa J.M."/>
            <person name="Sanchez-Garcia M."/>
            <person name="Camarero S."/>
            <person name="Miyauchi S."/>
            <person name="Serrano A."/>
            <person name="Linde D."/>
            <person name="Babiker R."/>
            <person name="Drula E."/>
            <person name="Ayuso-Fernandez I."/>
            <person name="Pacheco R."/>
            <person name="Padilla G."/>
            <person name="Ferreira P."/>
            <person name="Barriuso J."/>
            <person name="Kellner H."/>
            <person name="Castanera R."/>
            <person name="Alfaro M."/>
            <person name="Ramirez L."/>
            <person name="Pisabarro A.G."/>
            <person name="Kuo A."/>
            <person name="Tritt A."/>
            <person name="Lipzen A."/>
            <person name="He G."/>
            <person name="Yan M."/>
            <person name="Ng V."/>
            <person name="Cullen D."/>
            <person name="Martin F."/>
            <person name="Rosso M.-N."/>
            <person name="Henrissat B."/>
            <person name="Hibbett D."/>
            <person name="Martinez A.T."/>
            <person name="Grigoriev I.V."/>
        </authorList>
    </citation>
    <scope>NUCLEOTIDE SEQUENCE</scope>
    <source>
        <strain evidence="2">AH 44721</strain>
    </source>
</reference>
<name>A0A9P5NDI5_GYMJU</name>
<dbReference type="Proteomes" id="UP000724874">
    <property type="component" value="Unassembled WGS sequence"/>
</dbReference>
<dbReference type="PANTHER" id="PTHR22893:SF91">
    <property type="entry name" value="NADPH DEHYDROGENASE 2-RELATED"/>
    <property type="match status" value="1"/>
</dbReference>
<accession>A0A9P5NDI5</accession>
<dbReference type="OrthoDB" id="276546at2759"/>
<dbReference type="InterPro" id="IPR001155">
    <property type="entry name" value="OxRdtase_FMN_N"/>
</dbReference>